<evidence type="ECO:0000313" key="1">
    <source>
        <dbReference type="EMBL" id="GAH10512.1"/>
    </source>
</evidence>
<dbReference type="InterPro" id="IPR028082">
    <property type="entry name" value="Peripla_BP_I"/>
</dbReference>
<name>X1CRX2_9ZZZZ</name>
<dbReference type="EMBL" id="BART01032398">
    <property type="protein sequence ID" value="GAH10512.1"/>
    <property type="molecule type" value="Genomic_DNA"/>
</dbReference>
<protein>
    <recommendedName>
        <fullName evidence="2">Leucine-binding protein domain-containing protein</fullName>
    </recommendedName>
</protein>
<accession>X1CRX2</accession>
<dbReference type="AlphaFoldDB" id="X1CRX2"/>
<dbReference type="SUPFAM" id="SSF53822">
    <property type="entry name" value="Periplasmic binding protein-like I"/>
    <property type="match status" value="1"/>
</dbReference>
<proteinExistence type="predicted"/>
<feature type="non-terminal residue" evidence="1">
    <location>
        <position position="1"/>
    </location>
</feature>
<reference evidence="1" key="1">
    <citation type="journal article" date="2014" name="Front. Microbiol.">
        <title>High frequency of phylogenetically diverse reductive dehalogenase-homologous genes in deep subseafloor sedimentary metagenomes.</title>
        <authorList>
            <person name="Kawai M."/>
            <person name="Futagami T."/>
            <person name="Toyoda A."/>
            <person name="Takaki Y."/>
            <person name="Nishi S."/>
            <person name="Hori S."/>
            <person name="Arai W."/>
            <person name="Tsubouchi T."/>
            <person name="Morono Y."/>
            <person name="Uchiyama I."/>
            <person name="Ito T."/>
            <person name="Fujiyama A."/>
            <person name="Inagaki F."/>
            <person name="Takami H."/>
        </authorList>
    </citation>
    <scope>NUCLEOTIDE SEQUENCE</scope>
    <source>
        <strain evidence="1">Expedition CK06-06</strain>
    </source>
</reference>
<evidence type="ECO:0008006" key="2">
    <source>
        <dbReference type="Google" id="ProtNLM"/>
    </source>
</evidence>
<gene>
    <name evidence="1" type="ORF">S01H4_55998</name>
</gene>
<sequence length="91" mass="10000">VTIGNFYSLVQALAQAIEKAGSIDSTKVRDVYYSGTFVAKDTTEGDLAFTTDGLATFPAVALQWMGGERMPVYPISPDVWTLKLIPPWDER</sequence>
<comment type="caution">
    <text evidence="1">The sequence shown here is derived from an EMBL/GenBank/DDBJ whole genome shotgun (WGS) entry which is preliminary data.</text>
</comment>
<organism evidence="1">
    <name type="scientific">marine sediment metagenome</name>
    <dbReference type="NCBI Taxonomy" id="412755"/>
    <lineage>
        <taxon>unclassified sequences</taxon>
        <taxon>metagenomes</taxon>
        <taxon>ecological metagenomes</taxon>
    </lineage>
</organism>